<feature type="domain" description="Ig-like" evidence="3">
    <location>
        <begin position="139"/>
        <end position="225"/>
    </location>
</feature>
<gene>
    <name evidence="5" type="ORF">ABMA27_014774</name>
    <name evidence="4" type="ORF">ABMA28_015041</name>
</gene>
<keyword evidence="1" id="KW-0472">Membrane</keyword>
<name>A0ABD0TE44_LOXSC</name>
<evidence type="ECO:0000256" key="2">
    <source>
        <dbReference type="SAM" id="SignalP"/>
    </source>
</evidence>
<evidence type="ECO:0000259" key="3">
    <source>
        <dbReference type="PROSITE" id="PS50835"/>
    </source>
</evidence>
<dbReference type="InterPro" id="IPR007110">
    <property type="entry name" value="Ig-like_dom"/>
</dbReference>
<reference evidence="6 7" key="1">
    <citation type="submission" date="2024-06" db="EMBL/GenBank/DDBJ databases">
        <title>A chromosome-level genome assembly of beet webworm, Loxostege sticticalis.</title>
        <authorList>
            <person name="Zhang Y."/>
        </authorList>
    </citation>
    <scope>NUCLEOTIDE SEQUENCE [LARGE SCALE GENOMIC DNA]</scope>
    <source>
        <strain evidence="5">AQ026</strain>
        <strain evidence="4">AQ028</strain>
        <tissue evidence="4">Male pupae</tissue>
        <tissue evidence="5">Whole body</tissue>
    </source>
</reference>
<dbReference type="Proteomes" id="UP001549921">
    <property type="component" value="Unassembled WGS sequence"/>
</dbReference>
<feature type="signal peptide" evidence="2">
    <location>
        <begin position="1"/>
        <end position="24"/>
    </location>
</feature>
<dbReference type="PANTHER" id="PTHR21261:SF15">
    <property type="entry name" value="BEATEN PATH IIIA, ISOFORM D-RELATED"/>
    <property type="match status" value="1"/>
</dbReference>
<keyword evidence="1" id="KW-0812">Transmembrane</keyword>
<evidence type="ECO:0000313" key="5">
    <source>
        <dbReference type="EMBL" id="KAL0893144.1"/>
    </source>
</evidence>
<dbReference type="PROSITE" id="PS50835">
    <property type="entry name" value="IG_LIKE"/>
    <property type="match status" value="1"/>
</dbReference>
<feature type="transmembrane region" description="Helical" evidence="1">
    <location>
        <begin position="256"/>
        <end position="276"/>
    </location>
</feature>
<evidence type="ECO:0000256" key="1">
    <source>
        <dbReference type="SAM" id="Phobius"/>
    </source>
</evidence>
<feature type="chain" id="PRO_5044722949" description="Ig-like domain-containing protein" evidence="2">
    <location>
        <begin position="25"/>
        <end position="284"/>
    </location>
</feature>
<comment type="caution">
    <text evidence="4">The sequence shown here is derived from an EMBL/GenBank/DDBJ whole genome shotgun (WGS) entry which is preliminary data.</text>
</comment>
<accession>A0ABD0TE44</accession>
<dbReference type="SUPFAM" id="SSF48726">
    <property type="entry name" value="Immunoglobulin"/>
    <property type="match status" value="2"/>
</dbReference>
<evidence type="ECO:0000313" key="4">
    <source>
        <dbReference type="EMBL" id="KAL0841329.1"/>
    </source>
</evidence>
<dbReference type="EMBL" id="JBEDNZ010000006">
    <property type="protein sequence ID" value="KAL0841329.1"/>
    <property type="molecule type" value="Genomic_DNA"/>
</dbReference>
<organism evidence="4 7">
    <name type="scientific">Loxostege sticticalis</name>
    <name type="common">Beet webworm moth</name>
    <dbReference type="NCBI Taxonomy" id="481309"/>
    <lineage>
        <taxon>Eukaryota</taxon>
        <taxon>Metazoa</taxon>
        <taxon>Ecdysozoa</taxon>
        <taxon>Arthropoda</taxon>
        <taxon>Hexapoda</taxon>
        <taxon>Insecta</taxon>
        <taxon>Pterygota</taxon>
        <taxon>Neoptera</taxon>
        <taxon>Endopterygota</taxon>
        <taxon>Lepidoptera</taxon>
        <taxon>Glossata</taxon>
        <taxon>Ditrysia</taxon>
        <taxon>Pyraloidea</taxon>
        <taxon>Crambidae</taxon>
        <taxon>Pyraustinae</taxon>
        <taxon>Loxostege</taxon>
    </lineage>
</organism>
<protein>
    <recommendedName>
        <fullName evidence="3">Ig-like domain-containing protein</fullName>
    </recommendedName>
</protein>
<dbReference type="InterPro" id="IPR013783">
    <property type="entry name" value="Ig-like_fold"/>
</dbReference>
<evidence type="ECO:0000313" key="6">
    <source>
        <dbReference type="Proteomes" id="UP001549920"/>
    </source>
</evidence>
<dbReference type="Gene3D" id="2.60.40.10">
    <property type="entry name" value="Immunoglobulins"/>
    <property type="match status" value="2"/>
</dbReference>
<dbReference type="PANTHER" id="PTHR21261">
    <property type="entry name" value="BEAT PROTEIN"/>
    <property type="match status" value="1"/>
</dbReference>
<sequence length="284" mass="31741">MPKSFDSVKMKLLSLITLCAISSAHEITQLQVPLYADPRRPAVLSCHFQMDDQKLHSVKWYRDMNEIFRYNPSQKPPIRLFNVTDIMVQGGECQAQSCMVKVMPPPVATRATYTCEVSTEGPKFQIARETKHMTVVAMPDLDPVITGAPKVLKPGEQIFLNCTSDYTLPPSEINWYIDNELQKPEPWQRTELSASLSGGLRRSWRVLRVRVPTTASGALRVRCEAVLMVEPPVIREAVAIITVHSHTQLSKYVSSNAGVCVSGSLLALVIITWTFIKISKSTSL</sequence>
<proteinExistence type="predicted"/>
<keyword evidence="1" id="KW-1133">Transmembrane helix</keyword>
<evidence type="ECO:0000313" key="7">
    <source>
        <dbReference type="Proteomes" id="UP001549921"/>
    </source>
</evidence>
<dbReference type="AlphaFoldDB" id="A0ABD0TE44"/>
<dbReference type="InterPro" id="IPR036179">
    <property type="entry name" value="Ig-like_dom_sf"/>
</dbReference>
<dbReference type="EMBL" id="JBEUOH010000006">
    <property type="protein sequence ID" value="KAL0893144.1"/>
    <property type="molecule type" value="Genomic_DNA"/>
</dbReference>
<dbReference type="Proteomes" id="UP001549920">
    <property type="component" value="Unassembled WGS sequence"/>
</dbReference>
<keyword evidence="2" id="KW-0732">Signal</keyword>
<keyword evidence="6" id="KW-1185">Reference proteome</keyword>